<reference evidence="1 2" key="1">
    <citation type="journal article" date="2015" name="Nature">
        <title>rRNA introns, odd ribosomes, and small enigmatic genomes across a large radiation of phyla.</title>
        <authorList>
            <person name="Brown C.T."/>
            <person name="Hug L.A."/>
            <person name="Thomas B.C."/>
            <person name="Sharon I."/>
            <person name="Castelle C.J."/>
            <person name="Singh A."/>
            <person name="Wilkins M.J."/>
            <person name="Williams K.H."/>
            <person name="Banfield J.F."/>
        </authorList>
    </citation>
    <scope>NUCLEOTIDE SEQUENCE [LARGE SCALE GENOMIC DNA]</scope>
</reference>
<gene>
    <name evidence="1" type="ORF">UT40_C0004G0009</name>
</gene>
<evidence type="ECO:0000313" key="2">
    <source>
        <dbReference type="Proteomes" id="UP000034690"/>
    </source>
</evidence>
<evidence type="ECO:0000313" key="1">
    <source>
        <dbReference type="EMBL" id="KKR14186.1"/>
    </source>
</evidence>
<sequence>MQPSIRRCFNCNLKTHQMYWINGPECPVWHEVAGFSESMHGGLKPKMIENLRKVYINLKRLNEEINPEGTINNERGL</sequence>
<dbReference type="Proteomes" id="UP000034690">
    <property type="component" value="Unassembled WGS sequence"/>
</dbReference>
<organism evidence="1 2">
    <name type="scientific">Candidatus Woesebacteria bacterium GW2011_GWA1_39_21b</name>
    <dbReference type="NCBI Taxonomy" id="1618551"/>
    <lineage>
        <taxon>Bacteria</taxon>
        <taxon>Candidatus Woeseibacteriota</taxon>
    </lineage>
</organism>
<proteinExistence type="predicted"/>
<comment type="caution">
    <text evidence="1">The sequence shown here is derived from an EMBL/GenBank/DDBJ whole genome shotgun (WGS) entry which is preliminary data.</text>
</comment>
<dbReference type="EMBL" id="LBWQ01000004">
    <property type="protein sequence ID" value="KKR14186.1"/>
    <property type="molecule type" value="Genomic_DNA"/>
</dbReference>
<protein>
    <submittedName>
        <fullName evidence="1">Uncharacterized protein</fullName>
    </submittedName>
</protein>
<name>A0A0G0NN28_9BACT</name>
<dbReference type="AlphaFoldDB" id="A0A0G0NN28"/>
<accession>A0A0G0NN28</accession>